<evidence type="ECO:0000313" key="2">
    <source>
        <dbReference type="EMBL" id="ORX87116.1"/>
    </source>
</evidence>
<dbReference type="EMBL" id="MCFG01000012">
    <property type="protein sequence ID" value="ORX87116.1"/>
    <property type="molecule type" value="Genomic_DNA"/>
</dbReference>
<reference evidence="2 3" key="1">
    <citation type="submission" date="2016-08" db="EMBL/GenBank/DDBJ databases">
        <title>A Parts List for Fungal Cellulosomes Revealed by Comparative Genomics.</title>
        <authorList>
            <consortium name="DOE Joint Genome Institute"/>
            <person name="Haitjema C.H."/>
            <person name="Gilmore S.P."/>
            <person name="Henske J.K."/>
            <person name="Solomon K.V."/>
            <person name="De Groot R."/>
            <person name="Kuo A."/>
            <person name="Mondo S.J."/>
            <person name="Salamov A.A."/>
            <person name="Labutti K."/>
            <person name="Zhao Z."/>
            <person name="Chiniquy J."/>
            <person name="Barry K."/>
            <person name="Brewer H.M."/>
            <person name="Purvine S.O."/>
            <person name="Wright A.T."/>
            <person name="Boxma B."/>
            <person name="Van Alen T."/>
            <person name="Hackstein J.H."/>
            <person name="Baker S.E."/>
            <person name="Grigoriev I.V."/>
            <person name="O'Malley M.A."/>
        </authorList>
    </citation>
    <scope>NUCLEOTIDE SEQUENCE [LARGE SCALE GENOMIC DNA]</scope>
    <source>
        <strain evidence="2 3">S4</strain>
    </source>
</reference>
<feature type="signal peptide" evidence="1">
    <location>
        <begin position="1"/>
        <end position="21"/>
    </location>
</feature>
<name>A0A1Y1XNM8_9FUNG</name>
<evidence type="ECO:0000313" key="3">
    <source>
        <dbReference type="Proteomes" id="UP000193944"/>
    </source>
</evidence>
<protein>
    <recommendedName>
        <fullName evidence="4">Saposin B-type domain-containing protein</fullName>
    </recommendedName>
</protein>
<organism evidence="2 3">
    <name type="scientific">Anaeromyces robustus</name>
    <dbReference type="NCBI Taxonomy" id="1754192"/>
    <lineage>
        <taxon>Eukaryota</taxon>
        <taxon>Fungi</taxon>
        <taxon>Fungi incertae sedis</taxon>
        <taxon>Chytridiomycota</taxon>
        <taxon>Chytridiomycota incertae sedis</taxon>
        <taxon>Neocallimastigomycetes</taxon>
        <taxon>Neocallimastigales</taxon>
        <taxon>Neocallimastigaceae</taxon>
        <taxon>Anaeromyces</taxon>
    </lineage>
</organism>
<feature type="chain" id="PRO_5013118784" description="Saposin B-type domain-containing protein" evidence="1">
    <location>
        <begin position="22"/>
        <end position="164"/>
    </location>
</feature>
<sequence length="164" mass="19326">MRLIYFYYFIIFTSLFSGVISSDVSSVYETDVDERCVESVYADMILYSKSEWLCPMLCQLKRLFISKYCTTTGNSERDKCYRANQRCMWDSKNACHDCVVNVFADMYNVSEYKDFGLDYKEEEAMFIEESFGFYDICYCPSEKEKDPIEDVSFFIDKLEGVAEK</sequence>
<comment type="caution">
    <text evidence="2">The sequence shown here is derived from an EMBL/GenBank/DDBJ whole genome shotgun (WGS) entry which is preliminary data.</text>
</comment>
<keyword evidence="1" id="KW-0732">Signal</keyword>
<reference evidence="2 3" key="2">
    <citation type="submission" date="2016-08" db="EMBL/GenBank/DDBJ databases">
        <title>Pervasive Adenine N6-methylation of Active Genes in Fungi.</title>
        <authorList>
            <consortium name="DOE Joint Genome Institute"/>
            <person name="Mondo S.J."/>
            <person name="Dannebaum R.O."/>
            <person name="Kuo R.C."/>
            <person name="Labutti K."/>
            <person name="Haridas S."/>
            <person name="Kuo A."/>
            <person name="Salamov A."/>
            <person name="Ahrendt S.R."/>
            <person name="Lipzen A."/>
            <person name="Sullivan W."/>
            <person name="Andreopoulos W.B."/>
            <person name="Clum A."/>
            <person name="Lindquist E."/>
            <person name="Daum C."/>
            <person name="Ramamoorthy G.K."/>
            <person name="Gryganskyi A."/>
            <person name="Culley D."/>
            <person name="Magnuson J.K."/>
            <person name="James T.Y."/>
            <person name="O'Malley M.A."/>
            <person name="Stajich J.E."/>
            <person name="Spatafora J.W."/>
            <person name="Visel A."/>
            <person name="Grigoriev I.V."/>
        </authorList>
    </citation>
    <scope>NUCLEOTIDE SEQUENCE [LARGE SCALE GENOMIC DNA]</scope>
    <source>
        <strain evidence="2 3">S4</strain>
    </source>
</reference>
<keyword evidence="3" id="KW-1185">Reference proteome</keyword>
<accession>A0A1Y1XNM8</accession>
<dbReference type="Proteomes" id="UP000193944">
    <property type="component" value="Unassembled WGS sequence"/>
</dbReference>
<dbReference type="AlphaFoldDB" id="A0A1Y1XNM8"/>
<proteinExistence type="predicted"/>
<gene>
    <name evidence="2" type="ORF">BCR32DRAFT_299464</name>
</gene>
<evidence type="ECO:0008006" key="4">
    <source>
        <dbReference type="Google" id="ProtNLM"/>
    </source>
</evidence>
<evidence type="ECO:0000256" key="1">
    <source>
        <dbReference type="SAM" id="SignalP"/>
    </source>
</evidence>